<reference evidence="1" key="1">
    <citation type="submission" date="2021-06" db="EMBL/GenBank/DDBJ databases">
        <authorList>
            <person name="Kallberg Y."/>
            <person name="Tangrot J."/>
            <person name="Rosling A."/>
        </authorList>
    </citation>
    <scope>NUCLEOTIDE SEQUENCE</scope>
    <source>
        <strain evidence="1">MA453B</strain>
    </source>
</reference>
<feature type="non-terminal residue" evidence="1">
    <location>
        <position position="1"/>
    </location>
</feature>
<name>A0A9N9PA72_9GLOM</name>
<proteinExistence type="predicted"/>
<gene>
    <name evidence="1" type="ORF">DERYTH_LOCUS23960</name>
</gene>
<comment type="caution">
    <text evidence="1">The sequence shown here is derived from an EMBL/GenBank/DDBJ whole genome shotgun (WGS) entry which is preliminary data.</text>
</comment>
<dbReference type="AlphaFoldDB" id="A0A9N9PA72"/>
<organism evidence="1 2">
    <name type="scientific">Dentiscutata erythropus</name>
    <dbReference type="NCBI Taxonomy" id="1348616"/>
    <lineage>
        <taxon>Eukaryota</taxon>
        <taxon>Fungi</taxon>
        <taxon>Fungi incertae sedis</taxon>
        <taxon>Mucoromycota</taxon>
        <taxon>Glomeromycotina</taxon>
        <taxon>Glomeromycetes</taxon>
        <taxon>Diversisporales</taxon>
        <taxon>Gigasporaceae</taxon>
        <taxon>Dentiscutata</taxon>
    </lineage>
</organism>
<protein>
    <submittedName>
        <fullName evidence="1">21402_t:CDS:1</fullName>
    </submittedName>
</protein>
<evidence type="ECO:0000313" key="1">
    <source>
        <dbReference type="EMBL" id="CAG8803765.1"/>
    </source>
</evidence>
<sequence>NIFEKTGVVKVLIKDTNLKLDLKEYSPVFSRHLGVNVIHSNVALFRRACKPAFKALPIHLFVETGVKLMNILKRIDNKPIEVMDLMQ</sequence>
<evidence type="ECO:0000313" key="2">
    <source>
        <dbReference type="Proteomes" id="UP000789405"/>
    </source>
</evidence>
<dbReference type="Proteomes" id="UP000789405">
    <property type="component" value="Unassembled WGS sequence"/>
</dbReference>
<accession>A0A9N9PA72</accession>
<feature type="non-terminal residue" evidence="1">
    <location>
        <position position="87"/>
    </location>
</feature>
<keyword evidence="2" id="KW-1185">Reference proteome</keyword>
<dbReference type="EMBL" id="CAJVPY010038270">
    <property type="protein sequence ID" value="CAG8803765.1"/>
    <property type="molecule type" value="Genomic_DNA"/>
</dbReference>
<dbReference type="OrthoDB" id="2316242at2759"/>